<comment type="caution">
    <text evidence="14">The sequence shown here is derived from an EMBL/GenBank/DDBJ whole genome shotgun (WGS) entry which is preliminary data.</text>
</comment>
<dbReference type="InterPro" id="IPR023828">
    <property type="entry name" value="Peptidase_S8_Ser-AS"/>
</dbReference>
<dbReference type="FunFam" id="3.30.70.80:FF:000003">
    <property type="entry name" value="Subtilisin-like protease SBT1.9"/>
    <property type="match status" value="1"/>
</dbReference>
<dbReference type="CDD" id="cd04852">
    <property type="entry name" value="Peptidases_S8_3"/>
    <property type="match status" value="1"/>
</dbReference>
<dbReference type="Pfam" id="PF05922">
    <property type="entry name" value="Inhibitor_I9"/>
    <property type="match status" value="1"/>
</dbReference>
<keyword evidence="15" id="KW-1185">Reference proteome</keyword>
<dbReference type="Gene3D" id="3.50.30.30">
    <property type="match status" value="1"/>
</dbReference>
<dbReference type="PROSITE" id="PS00138">
    <property type="entry name" value="SUBTILASE_SER"/>
    <property type="match status" value="1"/>
</dbReference>
<evidence type="ECO:0000256" key="4">
    <source>
        <dbReference type="ARBA" id="ARBA00022670"/>
    </source>
</evidence>
<dbReference type="Gene3D" id="3.30.70.80">
    <property type="entry name" value="Peptidase S8 propeptide/proteinase inhibitor I9"/>
    <property type="match status" value="1"/>
</dbReference>
<evidence type="ECO:0000259" key="11">
    <source>
        <dbReference type="Pfam" id="PF00082"/>
    </source>
</evidence>
<dbReference type="InterPro" id="IPR000209">
    <property type="entry name" value="Peptidase_S8/S53_dom"/>
</dbReference>
<evidence type="ECO:0000256" key="7">
    <source>
        <dbReference type="ARBA" id="ARBA00022825"/>
    </source>
</evidence>
<evidence type="ECO:0000313" key="15">
    <source>
        <dbReference type="Proteomes" id="UP001187471"/>
    </source>
</evidence>
<dbReference type="Gene3D" id="2.60.40.2310">
    <property type="match status" value="1"/>
</dbReference>
<evidence type="ECO:0000256" key="1">
    <source>
        <dbReference type="ARBA" id="ARBA00004613"/>
    </source>
</evidence>
<keyword evidence="6 10" id="KW-0378">Hydrolase</keyword>
<evidence type="ECO:0000256" key="10">
    <source>
        <dbReference type="PROSITE-ProRule" id="PRU01240"/>
    </source>
</evidence>
<dbReference type="CDD" id="cd02120">
    <property type="entry name" value="PA_subtilisin_like"/>
    <property type="match status" value="1"/>
</dbReference>
<dbReference type="EMBL" id="JAVXUO010001934">
    <property type="protein sequence ID" value="KAK2977879.1"/>
    <property type="molecule type" value="Genomic_DNA"/>
</dbReference>
<evidence type="ECO:0000256" key="8">
    <source>
        <dbReference type="ARBA" id="ARBA00023180"/>
    </source>
</evidence>
<dbReference type="Pfam" id="PF00082">
    <property type="entry name" value="Peptidase_S8"/>
    <property type="match status" value="1"/>
</dbReference>
<evidence type="ECO:0000256" key="2">
    <source>
        <dbReference type="ARBA" id="ARBA00011073"/>
    </source>
</evidence>
<dbReference type="InterPro" id="IPR037045">
    <property type="entry name" value="S8pro/Inhibitor_I9_sf"/>
</dbReference>
<feature type="domain" description="Peptidase S8/S53" evidence="11">
    <location>
        <begin position="140"/>
        <end position="579"/>
    </location>
</feature>
<dbReference type="PRINTS" id="PR00723">
    <property type="entry name" value="SUBTILISIN"/>
</dbReference>
<evidence type="ECO:0000256" key="6">
    <source>
        <dbReference type="ARBA" id="ARBA00022801"/>
    </source>
</evidence>
<dbReference type="InterPro" id="IPR034197">
    <property type="entry name" value="Peptidases_S8_3"/>
</dbReference>
<comment type="subcellular location">
    <subcellularLocation>
        <location evidence="1">Secreted</location>
    </subcellularLocation>
</comment>
<feature type="domain" description="Inhibitor I9" evidence="12">
    <location>
        <begin position="29"/>
        <end position="110"/>
    </location>
</feature>
<dbReference type="Pfam" id="PF17766">
    <property type="entry name" value="fn3_6"/>
    <property type="match status" value="1"/>
</dbReference>
<keyword evidence="5" id="KW-0732">Signal</keyword>
<gene>
    <name evidence="14" type="ORF">RJ640_020223</name>
</gene>
<evidence type="ECO:0000256" key="3">
    <source>
        <dbReference type="ARBA" id="ARBA00022525"/>
    </source>
</evidence>
<dbReference type="GO" id="GO:0006508">
    <property type="term" value="P:proteolysis"/>
    <property type="evidence" value="ECO:0007669"/>
    <property type="project" value="UniProtKB-KW"/>
</dbReference>
<proteinExistence type="inferred from homology"/>
<feature type="active site" description="Charge relay system" evidence="9 10">
    <location>
        <position position="220"/>
    </location>
</feature>
<reference evidence="14" key="1">
    <citation type="submission" date="2022-12" db="EMBL/GenBank/DDBJ databases">
        <title>Draft genome assemblies for two species of Escallonia (Escalloniales).</title>
        <authorList>
            <person name="Chanderbali A."/>
            <person name="Dervinis C."/>
            <person name="Anghel I."/>
            <person name="Soltis D."/>
            <person name="Soltis P."/>
            <person name="Zapata F."/>
        </authorList>
    </citation>
    <scope>NUCLEOTIDE SEQUENCE</scope>
    <source>
        <strain evidence="14">UCBG92.1500</strain>
        <tissue evidence="14">Leaf</tissue>
    </source>
</reference>
<dbReference type="FunFam" id="3.40.50.200:FF:000006">
    <property type="entry name" value="Subtilisin-like protease SBT1.5"/>
    <property type="match status" value="1"/>
</dbReference>
<dbReference type="InterPro" id="IPR015500">
    <property type="entry name" value="Peptidase_S8_subtilisin-rel"/>
</dbReference>
<dbReference type="GO" id="GO:0004252">
    <property type="term" value="F:serine-type endopeptidase activity"/>
    <property type="evidence" value="ECO:0007669"/>
    <property type="project" value="UniProtKB-UniRule"/>
</dbReference>
<protein>
    <recommendedName>
        <fullName evidence="16">Subtilisin-like protease SBT1.9</fullName>
    </recommendedName>
</protein>
<dbReference type="PROSITE" id="PS51892">
    <property type="entry name" value="SUBTILASE"/>
    <property type="match status" value="1"/>
</dbReference>
<dbReference type="Proteomes" id="UP001187471">
    <property type="component" value="Unassembled WGS sequence"/>
</dbReference>
<feature type="active site" description="Charge relay system" evidence="9 10">
    <location>
        <position position="149"/>
    </location>
</feature>
<evidence type="ECO:0000313" key="14">
    <source>
        <dbReference type="EMBL" id="KAK2977879.1"/>
    </source>
</evidence>
<feature type="domain" description="Subtilisin-like protease fibronectin type-III" evidence="13">
    <location>
        <begin position="651"/>
        <end position="743"/>
    </location>
</feature>
<dbReference type="InterPro" id="IPR041469">
    <property type="entry name" value="Subtilisin-like_FN3"/>
</dbReference>
<sequence length="759" mass="81365">MATHFPLDVWLLFVAQSFTLIFSLAQSDTYIVHMDLAAMPKAFSSHHSWYMATLASVSDSLRVSTTPFSPSSSLKLIYSYTNVIHGFSAYLSPSELEALGNSPGYVASTRVRPVKVDTTHSSQFLGLNSANGAWPISSYGKDVIIGIVDTGIWPESKSFHDDGMAEIPSRWKGECEVGTEFNSSLCNKKLIGARYFNKGLLAKNPNLTISMNSARDTDGHGTHTSSTAGGSFVEGASYFGYASGTSRGMAPRARVAMYKALWEEGSDLSDILAAIDQAITDGVDVISISLGLDGASLHADPISIATFSAIEKGVFVSTSAGNEGPYDKSLHNGTPWVLTVAAGTVDREFVGNVILGNGDSVTGLSLYPANSTSSRLVPLIFMGTCQDVKELKKIGHRIVVCQDKNGSLSEQVYNVQNAKVAGGVFITNDTDIGLYLQSMFPAIFLNPQNGEIILDYIKSNHDPKGSLEFQETRLGSKPAPKVASYSSRGPSPACPFVLKPDIMAPGDLILASWPRNIPAIELSSGKLFSDFNLLSGTSMSCPHAAGVAALLKGAHPEWSPAAIRSAMMTTSDVLDNTFNLIQDIGIPNKPASPLAMGAGHINPNKALDPGLVYDVTTEDYVSLLCALNFTQKQIQIITKSSSNSCSNSSLDLNYPSFIAFFNANDSNSDVKIVQQFRRTVTYVGDGKSTYTAKLAPMDGLQVSVLPEKLVFHGKNDKQSYKLSIEGPRLIKDLVVYGTLSWVEIGALGTEEDAAIIELD</sequence>
<evidence type="ECO:0000259" key="12">
    <source>
        <dbReference type="Pfam" id="PF05922"/>
    </source>
</evidence>
<dbReference type="SUPFAM" id="SSF52743">
    <property type="entry name" value="Subtilisin-like"/>
    <property type="match status" value="1"/>
</dbReference>
<dbReference type="InterPro" id="IPR045051">
    <property type="entry name" value="SBT"/>
</dbReference>
<dbReference type="InterPro" id="IPR010259">
    <property type="entry name" value="S8pro/Inhibitor_I9"/>
</dbReference>
<accession>A0AA88UAY3</accession>
<keyword evidence="8" id="KW-0325">Glycoprotein</keyword>
<keyword evidence="3" id="KW-0964">Secreted</keyword>
<dbReference type="GO" id="GO:0005576">
    <property type="term" value="C:extracellular region"/>
    <property type="evidence" value="ECO:0007669"/>
    <property type="project" value="UniProtKB-SubCell"/>
</dbReference>
<evidence type="ECO:0000259" key="13">
    <source>
        <dbReference type="Pfam" id="PF17766"/>
    </source>
</evidence>
<keyword evidence="4 10" id="KW-0645">Protease</keyword>
<keyword evidence="7 10" id="KW-0720">Serine protease</keyword>
<feature type="active site" description="Charge relay system" evidence="9 10">
    <location>
        <position position="538"/>
    </location>
</feature>
<evidence type="ECO:0000256" key="5">
    <source>
        <dbReference type="ARBA" id="ARBA00022729"/>
    </source>
</evidence>
<evidence type="ECO:0000256" key="9">
    <source>
        <dbReference type="PIRSR" id="PIRSR615500-1"/>
    </source>
</evidence>
<evidence type="ECO:0008006" key="16">
    <source>
        <dbReference type="Google" id="ProtNLM"/>
    </source>
</evidence>
<comment type="similarity">
    <text evidence="2 10">Belongs to the peptidase S8 family.</text>
</comment>
<dbReference type="PANTHER" id="PTHR10795">
    <property type="entry name" value="PROPROTEIN CONVERTASE SUBTILISIN/KEXIN"/>
    <property type="match status" value="1"/>
</dbReference>
<name>A0AA88UAY3_9ASTE</name>
<dbReference type="AlphaFoldDB" id="A0AA88UAY3"/>
<organism evidence="14 15">
    <name type="scientific">Escallonia rubra</name>
    <dbReference type="NCBI Taxonomy" id="112253"/>
    <lineage>
        <taxon>Eukaryota</taxon>
        <taxon>Viridiplantae</taxon>
        <taxon>Streptophyta</taxon>
        <taxon>Embryophyta</taxon>
        <taxon>Tracheophyta</taxon>
        <taxon>Spermatophyta</taxon>
        <taxon>Magnoliopsida</taxon>
        <taxon>eudicotyledons</taxon>
        <taxon>Gunneridae</taxon>
        <taxon>Pentapetalae</taxon>
        <taxon>asterids</taxon>
        <taxon>campanulids</taxon>
        <taxon>Escalloniales</taxon>
        <taxon>Escalloniaceae</taxon>
        <taxon>Escallonia</taxon>
    </lineage>
</organism>
<dbReference type="InterPro" id="IPR036852">
    <property type="entry name" value="Peptidase_S8/S53_dom_sf"/>
</dbReference>
<dbReference type="Gene3D" id="3.40.50.200">
    <property type="entry name" value="Peptidase S8/S53 domain"/>
    <property type="match status" value="1"/>
</dbReference>